<evidence type="ECO:0000313" key="5">
    <source>
        <dbReference type="Proteomes" id="UP000323733"/>
    </source>
</evidence>
<dbReference type="InterPro" id="IPR013783">
    <property type="entry name" value="Ig-like_fold"/>
</dbReference>
<dbReference type="Proteomes" id="UP000323733">
    <property type="component" value="Unassembled WGS sequence"/>
</dbReference>
<reference evidence="3 5" key="2">
    <citation type="submission" date="2016-10" db="EMBL/GenBank/DDBJ databases">
        <authorList>
            <person name="Varghese N."/>
            <person name="Submissions S."/>
        </authorList>
    </citation>
    <scope>NUCLEOTIDE SEQUENCE [LARGE SCALE GENOMIC DNA]</scope>
    <source>
        <strain evidence="3 5">DSM 11855</strain>
    </source>
</reference>
<dbReference type="InterPro" id="IPR000601">
    <property type="entry name" value="PKD_dom"/>
</dbReference>
<keyword evidence="5" id="KW-1185">Reference proteome</keyword>
<dbReference type="Proteomes" id="UP000265557">
    <property type="component" value="Chromosome"/>
</dbReference>
<protein>
    <submittedName>
        <fullName evidence="2">Putative surface layer protein</fullName>
    </submittedName>
</protein>
<sequence length="143" mass="15759">MKNNRKSLWRMTAIVLTTLLILTLLSEGVFAKITVTPTPLGAGTPPATARISCCKDHRIDYTAVAASSSDPRVVQFKDLSKGTETYIRWDFGDGTSLEGTKITPALKNPVHKYKKTGFYISCLTIKCKGCNGKLWVHKNVVIK</sequence>
<evidence type="ECO:0000313" key="4">
    <source>
        <dbReference type="Proteomes" id="UP000265557"/>
    </source>
</evidence>
<name>A0A1I6ZWS9_METTE</name>
<accession>A0A1I6ZWS9</accession>
<evidence type="ECO:0000313" key="3">
    <source>
        <dbReference type="EMBL" id="SFT67122.1"/>
    </source>
</evidence>
<gene>
    <name evidence="2" type="ORF">MESMT1_2073</name>
    <name evidence="3" type="ORF">SAMN02910340_01727</name>
</gene>
<reference evidence="2 4" key="1">
    <citation type="submission" date="2016-09" db="EMBL/GenBank/DDBJ databases">
        <title>Complete Genome Sequence of Methanosarcina thermophila MT-1.</title>
        <authorList>
            <person name="Kouzuma A."/>
        </authorList>
    </citation>
    <scope>NUCLEOTIDE SEQUENCE [LARGE SCALE GENOMIC DNA]</scope>
    <source>
        <strain evidence="2 4">MT-1</strain>
    </source>
</reference>
<evidence type="ECO:0000259" key="1">
    <source>
        <dbReference type="PROSITE" id="PS50093"/>
    </source>
</evidence>
<feature type="domain" description="PKD" evidence="1">
    <location>
        <begin position="57"/>
        <end position="125"/>
    </location>
</feature>
<organism evidence="3 5">
    <name type="scientific">Methanosarcina thermophila</name>
    <dbReference type="NCBI Taxonomy" id="2210"/>
    <lineage>
        <taxon>Archaea</taxon>
        <taxon>Methanobacteriati</taxon>
        <taxon>Methanobacteriota</taxon>
        <taxon>Stenosarchaea group</taxon>
        <taxon>Methanomicrobia</taxon>
        <taxon>Methanosarcinales</taxon>
        <taxon>Methanosarcinaceae</taxon>
        <taxon>Methanosarcina</taxon>
    </lineage>
</organism>
<proteinExistence type="predicted"/>
<dbReference type="PROSITE" id="PS50093">
    <property type="entry name" value="PKD"/>
    <property type="match status" value="1"/>
</dbReference>
<dbReference type="CDD" id="cd00146">
    <property type="entry name" value="PKD"/>
    <property type="match status" value="1"/>
</dbReference>
<dbReference type="EMBL" id="FPAO01000006">
    <property type="protein sequence ID" value="SFT67122.1"/>
    <property type="molecule type" value="Genomic_DNA"/>
</dbReference>
<dbReference type="EMBL" id="AP017646">
    <property type="protein sequence ID" value="BAW30003.1"/>
    <property type="molecule type" value="Genomic_DNA"/>
</dbReference>
<accession>A0A3G9CV80</accession>
<dbReference type="Gene3D" id="2.60.40.10">
    <property type="entry name" value="Immunoglobulins"/>
    <property type="match status" value="1"/>
</dbReference>
<dbReference type="InterPro" id="IPR035986">
    <property type="entry name" value="PKD_dom_sf"/>
</dbReference>
<dbReference type="AlphaFoldDB" id="A0A1I6ZWS9"/>
<evidence type="ECO:0000313" key="2">
    <source>
        <dbReference type="EMBL" id="BAW30003.1"/>
    </source>
</evidence>
<dbReference type="Pfam" id="PF18911">
    <property type="entry name" value="PKD_4"/>
    <property type="match status" value="1"/>
</dbReference>
<dbReference type="SUPFAM" id="SSF49299">
    <property type="entry name" value="PKD domain"/>
    <property type="match status" value="1"/>
</dbReference>